<reference evidence="1 2" key="1">
    <citation type="submission" date="2015-05" db="EMBL/GenBank/DDBJ databases">
        <title>Evolution of Trichinella species and genotypes.</title>
        <authorList>
            <person name="Korhonen P.K."/>
            <person name="Edoardo P."/>
            <person name="Giuseppe L.R."/>
            <person name="Gasser R.B."/>
        </authorList>
    </citation>
    <scope>NUCLEOTIDE SEQUENCE [LARGE SCALE GENOMIC DNA]</scope>
    <source>
        <strain evidence="1">ISS10</strain>
    </source>
</reference>
<sequence>MHFFNCNLRRNREKFCVATIHLLEHPAHGRVAQQHQSGALSHVKTRQLIRPVVQHAGARPCTGRTGNNAINVTMSSPLLIKPVQGIQPFLLLQKTTCSRI</sequence>
<keyword evidence="2" id="KW-1185">Reference proteome</keyword>
<protein>
    <submittedName>
        <fullName evidence="1">Uncharacterized protein</fullName>
    </submittedName>
</protein>
<dbReference type="AlphaFoldDB" id="A0A0V1L2C9"/>
<dbReference type="Proteomes" id="UP000054721">
    <property type="component" value="Unassembled WGS sequence"/>
</dbReference>
<proteinExistence type="predicted"/>
<dbReference type="EMBL" id="JYDW01000157">
    <property type="protein sequence ID" value="KRZ53715.1"/>
    <property type="molecule type" value="Genomic_DNA"/>
</dbReference>
<gene>
    <name evidence="1" type="ORF">T02_490</name>
</gene>
<dbReference type="OrthoDB" id="5928833at2759"/>
<accession>A0A0V1L2C9</accession>
<evidence type="ECO:0000313" key="2">
    <source>
        <dbReference type="Proteomes" id="UP000054721"/>
    </source>
</evidence>
<organism evidence="1 2">
    <name type="scientific">Trichinella nativa</name>
    <dbReference type="NCBI Taxonomy" id="6335"/>
    <lineage>
        <taxon>Eukaryota</taxon>
        <taxon>Metazoa</taxon>
        <taxon>Ecdysozoa</taxon>
        <taxon>Nematoda</taxon>
        <taxon>Enoplea</taxon>
        <taxon>Dorylaimia</taxon>
        <taxon>Trichinellida</taxon>
        <taxon>Trichinellidae</taxon>
        <taxon>Trichinella</taxon>
    </lineage>
</organism>
<evidence type="ECO:0000313" key="1">
    <source>
        <dbReference type="EMBL" id="KRZ53715.1"/>
    </source>
</evidence>
<comment type="caution">
    <text evidence="1">The sequence shown here is derived from an EMBL/GenBank/DDBJ whole genome shotgun (WGS) entry which is preliminary data.</text>
</comment>
<name>A0A0V1L2C9_9BILA</name>